<comment type="catalytic activity">
    <reaction evidence="8 11">
        <text>an N-terminal (5-L-glutamyl)-[peptide] + an alpha-amino acid = 5-L-glutamyl amino acid + an N-terminal L-alpha-aminoacyl-[peptide]</text>
        <dbReference type="Rhea" id="RHEA:23904"/>
        <dbReference type="Rhea" id="RHEA-COMP:9780"/>
        <dbReference type="Rhea" id="RHEA-COMP:9795"/>
        <dbReference type="ChEBI" id="CHEBI:77644"/>
        <dbReference type="ChEBI" id="CHEBI:78597"/>
        <dbReference type="ChEBI" id="CHEBI:78599"/>
        <dbReference type="ChEBI" id="CHEBI:78608"/>
        <dbReference type="EC" id="2.3.2.2"/>
    </reaction>
</comment>
<dbReference type="Gene3D" id="3.60.20.40">
    <property type="match status" value="1"/>
</dbReference>
<dbReference type="EC" id="2.3.2.2" evidence="11"/>
<gene>
    <name evidence="13" type="primary">ggt</name>
    <name evidence="13" type="ORF">HKN21_08645</name>
</gene>
<dbReference type="InterPro" id="IPR000101">
    <property type="entry name" value="GGT_peptidase"/>
</dbReference>
<dbReference type="GO" id="GO:0006750">
    <property type="term" value="P:glutathione biosynthetic process"/>
    <property type="evidence" value="ECO:0007669"/>
    <property type="project" value="UniProtKB-KW"/>
</dbReference>
<dbReference type="SUPFAM" id="SSF56235">
    <property type="entry name" value="N-terminal nucleophile aminohydrolases (Ntn hydrolases)"/>
    <property type="match status" value="1"/>
</dbReference>
<evidence type="ECO:0000256" key="10">
    <source>
        <dbReference type="PIRSR" id="PIRSR600101-2"/>
    </source>
</evidence>
<comment type="caution">
    <text evidence="13">The sequence shown here is derived from an EMBL/GenBank/DDBJ whole genome shotgun (WGS) entry which is preliminary data.</text>
</comment>
<keyword evidence="6 11" id="KW-0865">Zymogen</keyword>
<organism evidence="13 14">
    <name type="scientific">Eiseniibacteriota bacterium</name>
    <dbReference type="NCBI Taxonomy" id="2212470"/>
    <lineage>
        <taxon>Bacteria</taxon>
        <taxon>Candidatus Eiseniibacteriota</taxon>
    </lineage>
</organism>
<dbReference type="InterPro" id="IPR043137">
    <property type="entry name" value="GGT_ssub_C"/>
</dbReference>
<keyword evidence="7 11" id="KW-0012">Acyltransferase</keyword>
<sequence>MKSAFDSGPPDLGKPNAKRPQRLSYSKLGMVTSAHYLATEAGNKILEEGGNAIDAAVATAFALGVCEPQASGLGGQTMAVAHFAESKINIAFDGSSRAPNRATPDSLEKSDRRRGYTATTVPSTPATLAYLVEKHGTKTLAEVLAPAIAIAEDGFVVSELFHSLSKREAKFLRKRSGGAFYLKNGRAYPLGGNLKQPVLAKTLKRLAKAGIEDFYQGRIARQIHQDMKAHGGLLQKDDLAQIPWPIERDPVSGRFANMKVVSMPPPGAGRVLLEMLQILEKSPEKLWDPDTPKGALFLAEVMRRAALDRADRPYDPNFFAQVEEKEMLSRDYAGRVAKQLQKRIQTRGETTHLSVMDRHGNAVALTQSIENVFGSCEASPELGFLYNNYMSAYEHEDISHPYYLRPNANPWASVAPTIVFKNRKPWLTIGSPGSERIVSAIMLTMLRLRHQSPFQAVDGPRLHCSVKGRVSLESSRFRDDIPELLEKRGFEVDHRDAHSFYLGCVQLVMMERGGFTGVADPRRDGSAQGPKS</sequence>
<dbReference type="PRINTS" id="PR01210">
    <property type="entry name" value="GGTRANSPTASE"/>
</dbReference>
<dbReference type="UniPathway" id="UPA00204"/>
<evidence type="ECO:0000256" key="11">
    <source>
        <dbReference type="RuleBase" id="RU368036"/>
    </source>
</evidence>
<name>A0A7Y2H2A9_UNCEI</name>
<evidence type="ECO:0000256" key="1">
    <source>
        <dbReference type="ARBA" id="ARBA00001049"/>
    </source>
</evidence>
<evidence type="ECO:0000256" key="2">
    <source>
        <dbReference type="ARBA" id="ARBA00001089"/>
    </source>
</evidence>
<evidence type="ECO:0000256" key="8">
    <source>
        <dbReference type="ARBA" id="ARBA00047417"/>
    </source>
</evidence>
<proteinExistence type="inferred from homology"/>
<feature type="binding site" evidence="10">
    <location>
        <position position="434"/>
    </location>
    <ligand>
        <name>L-glutamate</name>
        <dbReference type="ChEBI" id="CHEBI:29985"/>
    </ligand>
</feature>
<protein>
    <recommendedName>
        <fullName evidence="11">Glutathione hydrolase proenzyme</fullName>
        <ecNumber evidence="11">2.3.2.2</ecNumber>
        <ecNumber evidence="11">3.4.19.13</ecNumber>
    </recommendedName>
    <component>
        <recommendedName>
            <fullName evidence="11">Glutathione hydrolase large chain</fullName>
        </recommendedName>
    </component>
    <component>
        <recommendedName>
            <fullName evidence="11">Glutathione hydrolase small chain</fullName>
        </recommendedName>
    </component>
</protein>
<evidence type="ECO:0000256" key="9">
    <source>
        <dbReference type="PIRSR" id="PIRSR600101-1"/>
    </source>
</evidence>
<dbReference type="EC" id="3.4.19.13" evidence="11"/>
<feature type="region of interest" description="Disordered" evidence="12">
    <location>
        <begin position="1"/>
        <end position="20"/>
    </location>
</feature>
<dbReference type="EMBL" id="JABDJR010000340">
    <property type="protein sequence ID" value="NNF06816.1"/>
    <property type="molecule type" value="Genomic_DNA"/>
</dbReference>
<reference evidence="13 14" key="1">
    <citation type="submission" date="2020-03" db="EMBL/GenBank/DDBJ databases">
        <title>Metabolic flexibility allows generalist bacteria to become dominant in a frequently disturbed ecosystem.</title>
        <authorList>
            <person name="Chen Y.-J."/>
            <person name="Leung P.M."/>
            <person name="Bay S.K."/>
            <person name="Hugenholtz P."/>
            <person name="Kessler A.J."/>
            <person name="Shelley G."/>
            <person name="Waite D.W."/>
            <person name="Cook P.L."/>
            <person name="Greening C."/>
        </authorList>
    </citation>
    <scope>NUCLEOTIDE SEQUENCE [LARGE SCALE GENOMIC DNA]</scope>
    <source>
        <strain evidence="13">SS_bin_28</strain>
    </source>
</reference>
<evidence type="ECO:0000256" key="5">
    <source>
        <dbReference type="ARBA" id="ARBA00022801"/>
    </source>
</evidence>
<comment type="PTM">
    <text evidence="11">Cleaved by autocatalysis into a large and a small subunit.</text>
</comment>
<evidence type="ECO:0000256" key="3">
    <source>
        <dbReference type="ARBA" id="ARBA00009381"/>
    </source>
</evidence>
<comment type="catalytic activity">
    <reaction evidence="2 11">
        <text>glutathione + H2O = L-cysteinylglycine + L-glutamate</text>
        <dbReference type="Rhea" id="RHEA:28807"/>
        <dbReference type="ChEBI" id="CHEBI:15377"/>
        <dbReference type="ChEBI" id="CHEBI:29985"/>
        <dbReference type="ChEBI" id="CHEBI:57925"/>
        <dbReference type="ChEBI" id="CHEBI:61694"/>
        <dbReference type="EC" id="3.4.19.13"/>
    </reaction>
</comment>
<keyword evidence="5 11" id="KW-0378">Hydrolase</keyword>
<dbReference type="InterPro" id="IPR029055">
    <property type="entry name" value="Ntn_hydrolases_N"/>
</dbReference>
<dbReference type="Gene3D" id="1.10.246.230">
    <property type="match status" value="1"/>
</dbReference>
<feature type="region of interest" description="Disordered" evidence="12">
    <location>
        <begin position="94"/>
        <end position="119"/>
    </location>
</feature>
<dbReference type="Proteomes" id="UP000547674">
    <property type="component" value="Unassembled WGS sequence"/>
</dbReference>
<evidence type="ECO:0000313" key="13">
    <source>
        <dbReference type="EMBL" id="NNF06816.1"/>
    </source>
</evidence>
<evidence type="ECO:0000256" key="7">
    <source>
        <dbReference type="ARBA" id="ARBA00023315"/>
    </source>
</evidence>
<evidence type="ECO:0000256" key="6">
    <source>
        <dbReference type="ARBA" id="ARBA00023145"/>
    </source>
</evidence>
<keyword evidence="11" id="KW-0317">Glutathione biosynthesis</keyword>
<feature type="active site" description="Nucleophile" evidence="9">
    <location>
        <position position="350"/>
    </location>
</feature>
<dbReference type="NCBIfam" id="TIGR00066">
    <property type="entry name" value="g_glut_trans"/>
    <property type="match status" value="1"/>
</dbReference>
<dbReference type="Pfam" id="PF01019">
    <property type="entry name" value="G_glu_transpept"/>
    <property type="match status" value="1"/>
</dbReference>
<comment type="catalytic activity">
    <reaction evidence="1 11">
        <text>an S-substituted glutathione + H2O = an S-substituted L-cysteinylglycine + L-glutamate</text>
        <dbReference type="Rhea" id="RHEA:59468"/>
        <dbReference type="ChEBI" id="CHEBI:15377"/>
        <dbReference type="ChEBI" id="CHEBI:29985"/>
        <dbReference type="ChEBI" id="CHEBI:90779"/>
        <dbReference type="ChEBI" id="CHEBI:143103"/>
        <dbReference type="EC" id="3.4.19.13"/>
    </reaction>
</comment>
<dbReference type="GO" id="GO:0103068">
    <property type="term" value="F:leukotriene C4 gamma-glutamyl transferase activity"/>
    <property type="evidence" value="ECO:0007669"/>
    <property type="project" value="UniProtKB-EC"/>
</dbReference>
<dbReference type="PANTHER" id="PTHR43199">
    <property type="entry name" value="GLUTATHIONE HYDROLASE"/>
    <property type="match status" value="1"/>
</dbReference>
<comment type="similarity">
    <text evidence="3 11">Belongs to the gamma-glutamyltransferase family.</text>
</comment>
<dbReference type="InterPro" id="IPR051792">
    <property type="entry name" value="GGT_bact"/>
</dbReference>
<accession>A0A7Y2H2A9</accession>
<keyword evidence="4 11" id="KW-0808">Transferase</keyword>
<dbReference type="AlphaFoldDB" id="A0A7Y2H2A9"/>
<dbReference type="GO" id="GO:0006751">
    <property type="term" value="P:glutathione catabolic process"/>
    <property type="evidence" value="ECO:0007669"/>
    <property type="project" value="UniProtKB-UniRule"/>
</dbReference>
<evidence type="ECO:0000256" key="12">
    <source>
        <dbReference type="SAM" id="MobiDB-lite"/>
    </source>
</evidence>
<dbReference type="GO" id="GO:0036374">
    <property type="term" value="F:glutathione hydrolase activity"/>
    <property type="evidence" value="ECO:0007669"/>
    <property type="project" value="UniProtKB-UniRule"/>
</dbReference>
<comment type="subunit">
    <text evidence="11">This enzyme consists of two polypeptide chains, which are synthesized in precursor form from a single polypeptide.</text>
</comment>
<evidence type="ECO:0000256" key="4">
    <source>
        <dbReference type="ARBA" id="ARBA00022679"/>
    </source>
</evidence>
<evidence type="ECO:0000313" key="14">
    <source>
        <dbReference type="Proteomes" id="UP000547674"/>
    </source>
</evidence>
<dbReference type="PANTHER" id="PTHR43199:SF1">
    <property type="entry name" value="GLUTATHIONE HYDROLASE PROENZYME"/>
    <property type="match status" value="1"/>
</dbReference>
<comment type="pathway">
    <text evidence="11">Sulfur metabolism; glutathione metabolism.</text>
</comment>